<keyword evidence="3" id="KW-1185">Reference proteome</keyword>
<comment type="caution">
    <text evidence="2">The sequence shown here is derived from an EMBL/GenBank/DDBJ whole genome shotgun (WGS) entry which is preliminary data.</text>
</comment>
<accession>A0A699ZG51</accession>
<feature type="region of interest" description="Disordered" evidence="1">
    <location>
        <begin position="136"/>
        <end position="165"/>
    </location>
</feature>
<feature type="compositionally biased region" description="Polar residues" evidence="1">
    <location>
        <begin position="45"/>
        <end position="59"/>
    </location>
</feature>
<feature type="compositionally biased region" description="Basic residues" evidence="1">
    <location>
        <begin position="144"/>
        <end position="165"/>
    </location>
</feature>
<organism evidence="2 3">
    <name type="scientific">Haematococcus lacustris</name>
    <name type="common">Green alga</name>
    <name type="synonym">Haematococcus pluvialis</name>
    <dbReference type="NCBI Taxonomy" id="44745"/>
    <lineage>
        <taxon>Eukaryota</taxon>
        <taxon>Viridiplantae</taxon>
        <taxon>Chlorophyta</taxon>
        <taxon>core chlorophytes</taxon>
        <taxon>Chlorophyceae</taxon>
        <taxon>CS clade</taxon>
        <taxon>Chlamydomonadales</taxon>
        <taxon>Haematococcaceae</taxon>
        <taxon>Haematococcus</taxon>
    </lineage>
</organism>
<reference evidence="2 3" key="1">
    <citation type="submission" date="2020-02" db="EMBL/GenBank/DDBJ databases">
        <title>Draft genome sequence of Haematococcus lacustris strain NIES-144.</title>
        <authorList>
            <person name="Morimoto D."/>
            <person name="Nakagawa S."/>
            <person name="Yoshida T."/>
            <person name="Sawayama S."/>
        </authorList>
    </citation>
    <scope>NUCLEOTIDE SEQUENCE [LARGE SCALE GENOMIC DNA]</scope>
    <source>
        <strain evidence="2 3">NIES-144</strain>
    </source>
</reference>
<name>A0A699ZG51_HAELA</name>
<feature type="compositionally biased region" description="Pro residues" evidence="1">
    <location>
        <begin position="66"/>
        <end position="76"/>
    </location>
</feature>
<protein>
    <submittedName>
        <fullName evidence="2">Uncharacterized protein</fullName>
    </submittedName>
</protein>
<dbReference type="AlphaFoldDB" id="A0A699ZG51"/>
<dbReference type="Proteomes" id="UP000485058">
    <property type="component" value="Unassembled WGS sequence"/>
</dbReference>
<sequence length="165" mass="17255">MGSCLSRAEEPESVSASVKLPDTTAKKTSASKPAHAPSVKAAADSSVTPSPQKTTTPVQPSSLYRPPRPSPAPKPAARPVFQPGSRFNFRNDGTMTPRTQTIVSFLPPSHVPTKKVVAPINHAAAYAASLMSVAGGEAGADKAAKKKTKPKPKYKKTGTGKKRIN</sequence>
<proteinExistence type="predicted"/>
<dbReference type="EMBL" id="BLLF01001216">
    <property type="protein sequence ID" value="GFH17874.1"/>
    <property type="molecule type" value="Genomic_DNA"/>
</dbReference>
<gene>
    <name evidence="2" type="ORF">HaLaN_14593</name>
</gene>
<feature type="region of interest" description="Disordered" evidence="1">
    <location>
        <begin position="1"/>
        <end position="95"/>
    </location>
</feature>
<evidence type="ECO:0000313" key="3">
    <source>
        <dbReference type="Proteomes" id="UP000485058"/>
    </source>
</evidence>
<evidence type="ECO:0000313" key="2">
    <source>
        <dbReference type="EMBL" id="GFH17874.1"/>
    </source>
</evidence>
<evidence type="ECO:0000256" key="1">
    <source>
        <dbReference type="SAM" id="MobiDB-lite"/>
    </source>
</evidence>